<dbReference type="Proteomes" id="UP000812277">
    <property type="component" value="Unassembled WGS sequence"/>
</dbReference>
<feature type="transmembrane region" description="Helical" evidence="1">
    <location>
        <begin position="100"/>
        <end position="121"/>
    </location>
</feature>
<reference evidence="2 3" key="1">
    <citation type="submission" date="2021-07" db="EMBL/GenBank/DDBJ databases">
        <title>Paenibacillus radiodurans sp. nov., isolated from the southeastern edge of Tengger Desert.</title>
        <authorList>
            <person name="Zhang G."/>
        </authorList>
    </citation>
    <scope>NUCLEOTIDE SEQUENCE [LARGE SCALE GENOMIC DNA]</scope>
    <source>
        <strain evidence="2 3">DT7-4</strain>
    </source>
</reference>
<keyword evidence="1" id="KW-0472">Membrane</keyword>
<gene>
    <name evidence="2" type="ORF">K0T92_23585</name>
</gene>
<feature type="transmembrane region" description="Helical" evidence="1">
    <location>
        <begin position="142"/>
        <end position="165"/>
    </location>
</feature>
<evidence type="ECO:0000313" key="2">
    <source>
        <dbReference type="EMBL" id="MBW7477700.1"/>
    </source>
</evidence>
<keyword evidence="1" id="KW-0812">Transmembrane</keyword>
<evidence type="ECO:0000313" key="3">
    <source>
        <dbReference type="Proteomes" id="UP000812277"/>
    </source>
</evidence>
<sequence>MWDVWGALITPSIGFSGFVGAIIIAVVTTVYKVKNNPFRFFISLEETQYMSGWARLFRTIYLSIVITIGVSLYAIYITTIDHEYKYAWAHKAMVAWINPISMLVALSVLIFIIVLLCWESAQKKLSKKLHSQSVTKRQRSMFIIIIMIFILVYGLFFSALYGVIVNECLIKANQRNIEYSHSFQMLFKIHLLDSLIIGQIIALTILYYIALIPTIKVSKFLGRSELIVNIFLKSGKSFEGKYVLNSNVDDGILICDSLNIFDQNKHLIPKMNIDYVSFKTTYYSLGKEVVQSSISPLVTLSQTNDDEKALLKSILRAKDKENR</sequence>
<proteinExistence type="predicted"/>
<feature type="transmembrane region" description="Helical" evidence="1">
    <location>
        <begin position="185"/>
        <end position="210"/>
    </location>
</feature>
<feature type="transmembrane region" description="Helical" evidence="1">
    <location>
        <begin position="12"/>
        <end position="31"/>
    </location>
</feature>
<organism evidence="2 3">
    <name type="scientific">Paenibacillus oenotherae</name>
    <dbReference type="NCBI Taxonomy" id="1435645"/>
    <lineage>
        <taxon>Bacteria</taxon>
        <taxon>Bacillati</taxon>
        <taxon>Bacillota</taxon>
        <taxon>Bacilli</taxon>
        <taxon>Bacillales</taxon>
        <taxon>Paenibacillaceae</taxon>
        <taxon>Paenibacillus</taxon>
    </lineage>
</organism>
<accession>A0ABS7DCU3</accession>
<dbReference type="EMBL" id="JAHZIJ010000029">
    <property type="protein sequence ID" value="MBW7477700.1"/>
    <property type="molecule type" value="Genomic_DNA"/>
</dbReference>
<dbReference type="RefSeq" id="WP_219875079.1">
    <property type="nucleotide sequence ID" value="NZ_JAHZIJ010000029.1"/>
</dbReference>
<feature type="transmembrane region" description="Helical" evidence="1">
    <location>
        <begin position="60"/>
        <end position="80"/>
    </location>
</feature>
<keyword evidence="3" id="KW-1185">Reference proteome</keyword>
<protein>
    <submittedName>
        <fullName evidence="2">Uncharacterized protein</fullName>
    </submittedName>
</protein>
<keyword evidence="1" id="KW-1133">Transmembrane helix</keyword>
<comment type="caution">
    <text evidence="2">The sequence shown here is derived from an EMBL/GenBank/DDBJ whole genome shotgun (WGS) entry which is preliminary data.</text>
</comment>
<name>A0ABS7DCU3_9BACL</name>
<evidence type="ECO:0000256" key="1">
    <source>
        <dbReference type="SAM" id="Phobius"/>
    </source>
</evidence>